<dbReference type="GO" id="GO:0000981">
    <property type="term" value="F:DNA-binding transcription factor activity, RNA polymerase II-specific"/>
    <property type="evidence" value="ECO:0007669"/>
    <property type="project" value="InterPro"/>
</dbReference>
<feature type="compositionally biased region" description="Low complexity" evidence="2">
    <location>
        <begin position="20"/>
        <end position="33"/>
    </location>
</feature>
<keyword evidence="1" id="KW-0539">Nucleus</keyword>
<dbReference type="PANTHER" id="PTHR37534:SF7">
    <property type="entry name" value="TRANSCRIPTIONAL ACTIVATOR PROTEIN UGA3"/>
    <property type="match status" value="1"/>
</dbReference>
<dbReference type="InterPro" id="IPR001138">
    <property type="entry name" value="Zn2Cys6_DnaBD"/>
</dbReference>
<dbReference type="PANTHER" id="PTHR37534">
    <property type="entry name" value="TRANSCRIPTIONAL ACTIVATOR PROTEIN UGA3"/>
    <property type="match status" value="1"/>
</dbReference>
<evidence type="ECO:0000256" key="1">
    <source>
        <dbReference type="ARBA" id="ARBA00023242"/>
    </source>
</evidence>
<dbReference type="Proteomes" id="UP000298061">
    <property type="component" value="Unassembled WGS sequence"/>
</dbReference>
<dbReference type="GO" id="GO:0005634">
    <property type="term" value="C:nucleus"/>
    <property type="evidence" value="ECO:0007669"/>
    <property type="project" value="TreeGrafter"/>
</dbReference>
<evidence type="ECO:0000313" key="4">
    <source>
        <dbReference type="EMBL" id="TFY79946.1"/>
    </source>
</evidence>
<evidence type="ECO:0000259" key="3">
    <source>
        <dbReference type="SMART" id="SM00066"/>
    </source>
</evidence>
<dbReference type="STRING" id="135208.A0A4Y9ZYH7"/>
<dbReference type="EMBL" id="SFCI01000414">
    <property type="protein sequence ID" value="TFY79946.1"/>
    <property type="molecule type" value="Genomic_DNA"/>
</dbReference>
<dbReference type="GO" id="GO:0000976">
    <property type="term" value="F:transcription cis-regulatory region binding"/>
    <property type="evidence" value="ECO:0007669"/>
    <property type="project" value="TreeGrafter"/>
</dbReference>
<evidence type="ECO:0000313" key="5">
    <source>
        <dbReference type="Proteomes" id="UP000298061"/>
    </source>
</evidence>
<feature type="domain" description="Zn(2)-C6 fungal-type" evidence="3">
    <location>
        <begin position="65"/>
        <end position="112"/>
    </location>
</feature>
<dbReference type="SMART" id="SM00066">
    <property type="entry name" value="GAL4"/>
    <property type="match status" value="1"/>
</dbReference>
<feature type="compositionally biased region" description="Low complexity" evidence="2">
    <location>
        <begin position="127"/>
        <end position="143"/>
    </location>
</feature>
<keyword evidence="5" id="KW-1185">Reference proteome</keyword>
<gene>
    <name evidence="4" type="ORF">EWM64_g4066</name>
</gene>
<dbReference type="SUPFAM" id="SSF57701">
    <property type="entry name" value="Zn2/Cys6 DNA-binding domain"/>
    <property type="match status" value="1"/>
</dbReference>
<proteinExistence type="predicted"/>
<dbReference type="AlphaFoldDB" id="A0A4Y9ZYH7"/>
<dbReference type="Pfam" id="PF00172">
    <property type="entry name" value="Zn_clus"/>
    <property type="match status" value="1"/>
</dbReference>
<feature type="region of interest" description="Disordered" evidence="2">
    <location>
        <begin position="1"/>
        <end position="67"/>
    </location>
</feature>
<sequence>MPSVYEPPLDYPPADSMADSLSYTPSPHYSPYYGANAAPADPNLGHVAGQPQRSDSAQRRRPKYTRSKTGCMTCRVKKIKVKFCDETKPNCVRCVHGQRECTWPEGVPTKRKTSKKSADGHSVDGRPSTAGSSGLSESSTPPTRDNTPPIKRERQELGLPSLVPRRHSEPYMHTLPPTNETGHRNSIPVIANGGSHYTPSGLPSTSLNLSSIPEMPSSYGHSVDNRYSTSHYVPPTFSRSHTGGYRSVDTPHSLAHWQHSSVASHADPIDSYYPPIQERGLVQPAIDNHVTRYP</sequence>
<feature type="region of interest" description="Disordered" evidence="2">
    <location>
        <begin position="102"/>
        <end position="183"/>
    </location>
</feature>
<dbReference type="OrthoDB" id="5419315at2759"/>
<protein>
    <recommendedName>
        <fullName evidence="3">Zn(2)-C6 fungal-type domain-containing protein</fullName>
    </recommendedName>
</protein>
<organism evidence="4 5">
    <name type="scientific">Hericium alpestre</name>
    <dbReference type="NCBI Taxonomy" id="135208"/>
    <lineage>
        <taxon>Eukaryota</taxon>
        <taxon>Fungi</taxon>
        <taxon>Dikarya</taxon>
        <taxon>Basidiomycota</taxon>
        <taxon>Agaricomycotina</taxon>
        <taxon>Agaricomycetes</taxon>
        <taxon>Russulales</taxon>
        <taxon>Hericiaceae</taxon>
        <taxon>Hericium</taxon>
    </lineage>
</organism>
<dbReference type="Gene3D" id="4.10.240.10">
    <property type="entry name" value="Zn(2)-C6 fungal-type DNA-binding domain"/>
    <property type="match status" value="1"/>
</dbReference>
<accession>A0A4Y9ZYH7</accession>
<name>A0A4Y9ZYH7_9AGAM</name>
<dbReference type="GO" id="GO:0008270">
    <property type="term" value="F:zinc ion binding"/>
    <property type="evidence" value="ECO:0007669"/>
    <property type="project" value="InterPro"/>
</dbReference>
<comment type="caution">
    <text evidence="4">The sequence shown here is derived from an EMBL/GenBank/DDBJ whole genome shotgun (WGS) entry which is preliminary data.</text>
</comment>
<dbReference type="CDD" id="cd00067">
    <property type="entry name" value="GAL4"/>
    <property type="match status" value="1"/>
</dbReference>
<dbReference type="GO" id="GO:0045944">
    <property type="term" value="P:positive regulation of transcription by RNA polymerase II"/>
    <property type="evidence" value="ECO:0007669"/>
    <property type="project" value="TreeGrafter"/>
</dbReference>
<dbReference type="InterPro" id="IPR036864">
    <property type="entry name" value="Zn2-C6_fun-type_DNA-bd_sf"/>
</dbReference>
<evidence type="ECO:0000256" key="2">
    <source>
        <dbReference type="SAM" id="MobiDB-lite"/>
    </source>
</evidence>
<reference evidence="4 5" key="1">
    <citation type="submission" date="2019-02" db="EMBL/GenBank/DDBJ databases">
        <title>Genome sequencing of the rare red list fungi Hericium alpestre (H. flagellum).</title>
        <authorList>
            <person name="Buettner E."/>
            <person name="Kellner H."/>
        </authorList>
    </citation>
    <scope>NUCLEOTIDE SEQUENCE [LARGE SCALE GENOMIC DNA]</scope>
    <source>
        <strain evidence="4 5">DSM 108284</strain>
    </source>
</reference>